<evidence type="ECO:0000313" key="2">
    <source>
        <dbReference type="Proteomes" id="UP000318010"/>
    </source>
</evidence>
<sequence length="72" mass="8012">MISFTESAVMRLVLEVKEKQYHHPDAYHVDDAVEPSVLIRITPYSVNVVKCKDGQSAPKKIIDAVTAGKKLC</sequence>
<protein>
    <submittedName>
        <fullName evidence="1">Uncharacterized protein</fullName>
    </submittedName>
</protein>
<reference evidence="1 2" key="1">
    <citation type="submission" date="2019-07" db="EMBL/GenBank/DDBJ databases">
        <authorList>
            <person name="Kim J."/>
        </authorList>
    </citation>
    <scope>NUCLEOTIDE SEQUENCE [LARGE SCALE GENOMIC DNA]</scope>
    <source>
        <strain evidence="1 2">MJ1a</strain>
    </source>
</reference>
<keyword evidence="2" id="KW-1185">Reference proteome</keyword>
<accession>A0A563UAC3</accession>
<proteinExistence type="predicted"/>
<comment type="caution">
    <text evidence="1">The sequence shown here is derived from an EMBL/GenBank/DDBJ whole genome shotgun (WGS) entry which is preliminary data.</text>
</comment>
<dbReference type="Proteomes" id="UP000318010">
    <property type="component" value="Unassembled WGS sequence"/>
</dbReference>
<gene>
    <name evidence="1" type="ORF">FPZ42_03505</name>
</gene>
<organism evidence="1 2">
    <name type="scientific">Mucilaginibacter achroorhodeus</name>
    <dbReference type="NCBI Taxonomy" id="2599294"/>
    <lineage>
        <taxon>Bacteria</taxon>
        <taxon>Pseudomonadati</taxon>
        <taxon>Bacteroidota</taxon>
        <taxon>Sphingobacteriia</taxon>
        <taxon>Sphingobacteriales</taxon>
        <taxon>Sphingobacteriaceae</taxon>
        <taxon>Mucilaginibacter</taxon>
    </lineage>
</organism>
<evidence type="ECO:0000313" key="1">
    <source>
        <dbReference type="EMBL" id="TWR28294.1"/>
    </source>
</evidence>
<name>A0A563UAC3_9SPHI</name>
<dbReference type="AlphaFoldDB" id="A0A563UAC3"/>
<dbReference type="EMBL" id="VOEI01000001">
    <property type="protein sequence ID" value="TWR28294.1"/>
    <property type="molecule type" value="Genomic_DNA"/>
</dbReference>